<organism evidence="8 9">
    <name type="scientific">Chlamydia poikilotherma</name>
    <dbReference type="NCBI Taxonomy" id="1967783"/>
    <lineage>
        <taxon>Bacteria</taxon>
        <taxon>Pseudomonadati</taxon>
        <taxon>Chlamydiota</taxon>
        <taxon>Chlamydiia</taxon>
        <taxon>Chlamydiales</taxon>
        <taxon>Chlamydiaceae</taxon>
        <taxon>Chlamydia/Chlamydophila group</taxon>
        <taxon>Chlamydia</taxon>
    </lineage>
</organism>
<evidence type="ECO:0000313" key="8">
    <source>
        <dbReference type="EMBL" id="SYX08637.1"/>
    </source>
</evidence>
<dbReference type="GO" id="GO:0032259">
    <property type="term" value="P:methylation"/>
    <property type="evidence" value="ECO:0007669"/>
    <property type="project" value="UniProtKB-KW"/>
</dbReference>
<dbReference type="PANTHER" id="PTHR10815:SF13">
    <property type="entry name" value="METHYLATED-DNA--PROTEIN-CYSTEINE METHYLTRANSFERASE"/>
    <property type="match status" value="1"/>
</dbReference>
<dbReference type="KEGG" id="chla:C834K_0156"/>
<evidence type="ECO:0000256" key="1">
    <source>
        <dbReference type="ARBA" id="ARBA00001286"/>
    </source>
</evidence>
<evidence type="ECO:0000256" key="6">
    <source>
        <dbReference type="ARBA" id="ARBA00049348"/>
    </source>
</evidence>
<keyword evidence="2" id="KW-0489">Methyltransferase</keyword>
<comment type="catalytic activity">
    <reaction evidence="1">
        <text>a 4-O-methyl-thymidine in DNA + L-cysteinyl-[protein] = a thymidine in DNA + S-methyl-L-cysteinyl-[protein]</text>
        <dbReference type="Rhea" id="RHEA:53428"/>
        <dbReference type="Rhea" id="RHEA-COMP:10131"/>
        <dbReference type="Rhea" id="RHEA-COMP:10132"/>
        <dbReference type="Rhea" id="RHEA-COMP:13555"/>
        <dbReference type="Rhea" id="RHEA-COMP:13556"/>
        <dbReference type="ChEBI" id="CHEBI:29950"/>
        <dbReference type="ChEBI" id="CHEBI:82612"/>
        <dbReference type="ChEBI" id="CHEBI:137386"/>
        <dbReference type="ChEBI" id="CHEBI:137387"/>
        <dbReference type="EC" id="2.1.1.63"/>
    </reaction>
</comment>
<comment type="catalytic activity">
    <reaction evidence="6">
        <text>a 6-O-methyl-2'-deoxyguanosine in DNA + L-cysteinyl-[protein] = S-methyl-L-cysteinyl-[protein] + a 2'-deoxyguanosine in DNA</text>
        <dbReference type="Rhea" id="RHEA:24000"/>
        <dbReference type="Rhea" id="RHEA-COMP:10131"/>
        <dbReference type="Rhea" id="RHEA-COMP:10132"/>
        <dbReference type="Rhea" id="RHEA-COMP:11367"/>
        <dbReference type="Rhea" id="RHEA-COMP:11368"/>
        <dbReference type="ChEBI" id="CHEBI:29950"/>
        <dbReference type="ChEBI" id="CHEBI:82612"/>
        <dbReference type="ChEBI" id="CHEBI:85445"/>
        <dbReference type="ChEBI" id="CHEBI:85448"/>
        <dbReference type="EC" id="2.1.1.63"/>
    </reaction>
</comment>
<evidence type="ECO:0000259" key="7">
    <source>
        <dbReference type="Pfam" id="PF01035"/>
    </source>
</evidence>
<dbReference type="OrthoDB" id="9783680at2"/>
<keyword evidence="4" id="KW-0227">DNA damage</keyword>
<dbReference type="InterPro" id="IPR014048">
    <property type="entry name" value="MethylDNA_cys_MeTrfase_DNA-bd"/>
</dbReference>
<dbReference type="AlphaFoldDB" id="A0A3B0Q6D9"/>
<proteinExistence type="predicted"/>
<evidence type="ECO:0000256" key="3">
    <source>
        <dbReference type="ARBA" id="ARBA00022679"/>
    </source>
</evidence>
<dbReference type="GO" id="GO:0003908">
    <property type="term" value="F:methylated-DNA-[protein]-cysteine S-methyltransferase activity"/>
    <property type="evidence" value="ECO:0007669"/>
    <property type="project" value="UniProtKB-EC"/>
</dbReference>
<dbReference type="CDD" id="cd06445">
    <property type="entry name" value="ATase"/>
    <property type="match status" value="1"/>
</dbReference>
<dbReference type="InterPro" id="IPR036217">
    <property type="entry name" value="MethylDNA_cys_MeTrfase_DNAb"/>
</dbReference>
<dbReference type="Pfam" id="PF01035">
    <property type="entry name" value="DNA_binding_1"/>
    <property type="match status" value="1"/>
</dbReference>
<dbReference type="GO" id="GO:0006281">
    <property type="term" value="P:DNA repair"/>
    <property type="evidence" value="ECO:0007669"/>
    <property type="project" value="UniProtKB-KW"/>
</dbReference>
<accession>A0A3B0Q6D9</accession>
<dbReference type="InterPro" id="IPR001497">
    <property type="entry name" value="MethylDNA_cys_MeTrfase_AS"/>
</dbReference>
<keyword evidence="5" id="KW-0234">DNA repair</keyword>
<evidence type="ECO:0000256" key="4">
    <source>
        <dbReference type="ARBA" id="ARBA00022763"/>
    </source>
</evidence>
<dbReference type="Proteomes" id="UP000258476">
    <property type="component" value="Chromosome"/>
</dbReference>
<gene>
    <name evidence="8" type="primary">adaB</name>
    <name evidence="8" type="ORF">C834K_0156</name>
</gene>
<feature type="domain" description="Methylated-DNA-[protein]-cysteine S-methyltransferase DNA binding" evidence="7">
    <location>
        <begin position="98"/>
        <end position="172"/>
    </location>
</feature>
<reference evidence="9" key="1">
    <citation type="submission" date="2017-11" db="EMBL/GenBank/DDBJ databases">
        <authorList>
            <person name="Seth-Smith MB H."/>
        </authorList>
    </citation>
    <scope>NUCLEOTIDE SEQUENCE [LARGE SCALE GENOMIC DNA]</scope>
</reference>
<dbReference type="InterPro" id="IPR036388">
    <property type="entry name" value="WH-like_DNA-bd_sf"/>
</dbReference>
<dbReference type="SUPFAM" id="SSF46767">
    <property type="entry name" value="Methylated DNA-protein cysteine methyltransferase, C-terminal domain"/>
    <property type="match status" value="1"/>
</dbReference>
<dbReference type="RefSeq" id="WP_117273833.1">
    <property type="nucleotide sequence ID" value="NZ_LS992154.1"/>
</dbReference>
<keyword evidence="3" id="KW-0808">Transferase</keyword>
<evidence type="ECO:0000256" key="5">
    <source>
        <dbReference type="ARBA" id="ARBA00023204"/>
    </source>
</evidence>
<dbReference type="EMBL" id="LS992154">
    <property type="protein sequence ID" value="SYX08637.1"/>
    <property type="molecule type" value="Genomic_DNA"/>
</dbReference>
<sequence>MSENLYLVSDDSKFSLSQACSQGLQIAKHPPLQVIVHFHNNAVVKTQLSVAPVFSCLFLGPGSHKAMEEIVLLCAKYSQKLNIPRSSYINGSILSKQQKMILDCVANIPFGQTRTYGEIARETDTHPHTVGSACKNNPFLLFFPCHRVIGSNGERHYCAGERIQNILLNFERSLS</sequence>
<evidence type="ECO:0000256" key="2">
    <source>
        <dbReference type="ARBA" id="ARBA00022603"/>
    </source>
</evidence>
<evidence type="ECO:0000313" key="9">
    <source>
        <dbReference type="Proteomes" id="UP000258476"/>
    </source>
</evidence>
<dbReference type="PANTHER" id="PTHR10815">
    <property type="entry name" value="METHYLATED-DNA--PROTEIN-CYSTEINE METHYLTRANSFERASE"/>
    <property type="match status" value="1"/>
</dbReference>
<name>A0A3B0Q6D9_9CHLA</name>
<keyword evidence="9" id="KW-1185">Reference proteome</keyword>
<protein>
    <recommendedName>
        <fullName evidence="7">Methylated-DNA-[protein]-cysteine S-methyltransferase DNA binding domain-containing protein</fullName>
    </recommendedName>
</protein>
<dbReference type="NCBIfam" id="TIGR00589">
    <property type="entry name" value="ogt"/>
    <property type="match status" value="1"/>
</dbReference>
<dbReference type="PROSITE" id="PS00374">
    <property type="entry name" value="MGMT"/>
    <property type="match status" value="1"/>
</dbReference>
<dbReference type="Gene3D" id="1.10.10.10">
    <property type="entry name" value="Winged helix-like DNA-binding domain superfamily/Winged helix DNA-binding domain"/>
    <property type="match status" value="1"/>
</dbReference>